<dbReference type="HAMAP" id="MF_00328">
    <property type="entry name" value="Guanylate_kinase"/>
    <property type="match status" value="1"/>
</dbReference>
<keyword evidence="9 12" id="KW-0067">ATP-binding</keyword>
<dbReference type="InterPro" id="IPR020590">
    <property type="entry name" value="Guanylate_kinase_CS"/>
</dbReference>
<evidence type="ECO:0000256" key="8">
    <source>
        <dbReference type="ARBA" id="ARBA00022777"/>
    </source>
</evidence>
<dbReference type="CDD" id="cd00071">
    <property type="entry name" value="GMPK"/>
    <property type="match status" value="1"/>
</dbReference>
<evidence type="ECO:0000313" key="14">
    <source>
        <dbReference type="EMBL" id="MDI3349304.1"/>
    </source>
</evidence>
<gene>
    <name evidence="12 14" type="primary">gmk</name>
    <name evidence="14" type="ORF">DCBHLPFO_00077</name>
</gene>
<dbReference type="AlphaFoldDB" id="A0AA43QWQ1"/>
<dbReference type="InterPro" id="IPR008145">
    <property type="entry name" value="GK/Ca_channel_bsu"/>
</dbReference>
<evidence type="ECO:0000256" key="1">
    <source>
        <dbReference type="ARBA" id="ARBA00003531"/>
    </source>
</evidence>
<comment type="caution">
    <text evidence="14">The sequence shown here is derived from an EMBL/GenBank/DDBJ whole genome shotgun (WGS) entry which is preliminary data.</text>
</comment>
<comment type="function">
    <text evidence="1 12">Essential for recycling GMP and indirectly, cGMP.</text>
</comment>
<evidence type="ECO:0000256" key="11">
    <source>
        <dbReference type="ARBA" id="ARBA00048594"/>
    </source>
</evidence>
<name>A0AA43QWQ1_MYCAR</name>
<dbReference type="EC" id="2.7.4.8" evidence="4 12"/>
<proteinExistence type="inferred from homology"/>
<dbReference type="EMBL" id="JAPFAR010000001">
    <property type="protein sequence ID" value="MDI3349304.1"/>
    <property type="molecule type" value="Genomic_DNA"/>
</dbReference>
<evidence type="ECO:0000256" key="6">
    <source>
        <dbReference type="ARBA" id="ARBA00022679"/>
    </source>
</evidence>
<dbReference type="NCBIfam" id="TIGR03263">
    <property type="entry name" value="guanyl_kin"/>
    <property type="match status" value="1"/>
</dbReference>
<dbReference type="SUPFAM" id="SSF52540">
    <property type="entry name" value="P-loop containing nucleoside triphosphate hydrolases"/>
    <property type="match status" value="1"/>
</dbReference>
<keyword evidence="8 12" id="KW-0418">Kinase</keyword>
<dbReference type="GeneID" id="80703561"/>
<dbReference type="InterPro" id="IPR027417">
    <property type="entry name" value="P-loop_NTPase"/>
</dbReference>
<dbReference type="FunFam" id="3.30.63.10:FF:000002">
    <property type="entry name" value="Guanylate kinase 1"/>
    <property type="match status" value="1"/>
</dbReference>
<evidence type="ECO:0000256" key="4">
    <source>
        <dbReference type="ARBA" id="ARBA00012961"/>
    </source>
</evidence>
<feature type="binding site" evidence="12">
    <location>
        <begin position="10"/>
        <end position="17"/>
    </location>
    <ligand>
        <name>ATP</name>
        <dbReference type="ChEBI" id="CHEBI:30616"/>
    </ligand>
</feature>
<dbReference type="GO" id="GO:0005524">
    <property type="term" value="F:ATP binding"/>
    <property type="evidence" value="ECO:0007669"/>
    <property type="project" value="UniProtKB-UniRule"/>
</dbReference>
<evidence type="ECO:0000313" key="15">
    <source>
        <dbReference type="Proteomes" id="UP001162175"/>
    </source>
</evidence>
<dbReference type="GO" id="GO:0005829">
    <property type="term" value="C:cytosol"/>
    <property type="evidence" value="ECO:0007669"/>
    <property type="project" value="TreeGrafter"/>
</dbReference>
<sequence length="207" mass="23872">MEKKLIIFTGPSGVGKGTVEQSLFTNQDLKLKLSVSITTRKPREGEIDGVHYYFVPSETFETFIEENKLLEYSKHFDNYYGTLYSEISNILSSGKIPFLEIETNGAKQIIEKYRKEGREDEICSIFLMPPSLTELERRIETRNTETYDLILKRLDKAREEIILSSMFKYVVVNNSIEDTVNKIKEIIKENFAHIIEANDQGEAGRKA</sequence>
<protein>
    <recommendedName>
        <fullName evidence="5 12">Guanylate kinase</fullName>
        <ecNumber evidence="4 12">2.7.4.8</ecNumber>
    </recommendedName>
    <alternativeName>
        <fullName evidence="10 12">GMP kinase</fullName>
    </alternativeName>
</protein>
<evidence type="ECO:0000256" key="5">
    <source>
        <dbReference type="ARBA" id="ARBA00016296"/>
    </source>
</evidence>
<evidence type="ECO:0000256" key="7">
    <source>
        <dbReference type="ARBA" id="ARBA00022741"/>
    </source>
</evidence>
<dbReference type="RefSeq" id="WP_004416353.1">
    <property type="nucleotide sequence ID" value="NZ_AP014657.1"/>
</dbReference>
<evidence type="ECO:0000259" key="13">
    <source>
        <dbReference type="PROSITE" id="PS50052"/>
    </source>
</evidence>
<evidence type="ECO:0000256" key="10">
    <source>
        <dbReference type="ARBA" id="ARBA00030128"/>
    </source>
</evidence>
<dbReference type="Proteomes" id="UP001162175">
    <property type="component" value="Unassembled WGS sequence"/>
</dbReference>
<dbReference type="GO" id="GO:0004385">
    <property type="term" value="F:GMP kinase activity"/>
    <property type="evidence" value="ECO:0007669"/>
    <property type="project" value="UniProtKB-UniRule"/>
</dbReference>
<comment type="similarity">
    <text evidence="3 12">Belongs to the guanylate kinase family.</text>
</comment>
<evidence type="ECO:0000256" key="2">
    <source>
        <dbReference type="ARBA" id="ARBA00004496"/>
    </source>
</evidence>
<evidence type="ECO:0000256" key="3">
    <source>
        <dbReference type="ARBA" id="ARBA00005790"/>
    </source>
</evidence>
<comment type="catalytic activity">
    <reaction evidence="11 12">
        <text>GMP + ATP = GDP + ADP</text>
        <dbReference type="Rhea" id="RHEA:20780"/>
        <dbReference type="ChEBI" id="CHEBI:30616"/>
        <dbReference type="ChEBI" id="CHEBI:58115"/>
        <dbReference type="ChEBI" id="CHEBI:58189"/>
        <dbReference type="ChEBI" id="CHEBI:456216"/>
        <dbReference type="EC" id="2.7.4.8"/>
    </reaction>
</comment>
<dbReference type="InterPro" id="IPR017665">
    <property type="entry name" value="Guanylate_kinase"/>
</dbReference>
<dbReference type="PANTHER" id="PTHR23117:SF13">
    <property type="entry name" value="GUANYLATE KINASE"/>
    <property type="match status" value="1"/>
</dbReference>
<dbReference type="InterPro" id="IPR008144">
    <property type="entry name" value="Guanylate_kin-like_dom"/>
</dbReference>
<dbReference type="PANTHER" id="PTHR23117">
    <property type="entry name" value="GUANYLATE KINASE-RELATED"/>
    <property type="match status" value="1"/>
</dbReference>
<reference evidence="14" key="1">
    <citation type="submission" date="2022-11" db="EMBL/GenBank/DDBJ databases">
        <title>Draft genome of Mycoplasma arginini isolated from fly.</title>
        <authorList>
            <person name="Severgnini M."/>
            <person name="Gioia G."/>
            <person name="Cremonesi P."/>
            <person name="Moroni P."/>
            <person name="Addis M.F."/>
            <person name="Castiglioni B."/>
        </authorList>
    </citation>
    <scope>NUCLEOTIDE SEQUENCE</scope>
    <source>
        <strain evidence="14">QMP CG1-1632</strain>
    </source>
</reference>
<feature type="domain" description="Guanylate kinase-like" evidence="13">
    <location>
        <begin position="3"/>
        <end position="188"/>
    </location>
</feature>
<organism evidence="14 15">
    <name type="scientific">Mycoplasmopsis arginini</name>
    <name type="common">Mycoplasma arginini</name>
    <dbReference type="NCBI Taxonomy" id="2094"/>
    <lineage>
        <taxon>Bacteria</taxon>
        <taxon>Bacillati</taxon>
        <taxon>Mycoplasmatota</taxon>
        <taxon>Mycoplasmoidales</taxon>
        <taxon>Metamycoplasmataceae</taxon>
        <taxon>Mycoplasmopsis</taxon>
    </lineage>
</organism>
<dbReference type="Gene3D" id="3.40.50.300">
    <property type="entry name" value="P-loop containing nucleotide triphosphate hydrolases"/>
    <property type="match status" value="1"/>
</dbReference>
<evidence type="ECO:0000256" key="9">
    <source>
        <dbReference type="ARBA" id="ARBA00022840"/>
    </source>
</evidence>
<dbReference type="Pfam" id="PF00625">
    <property type="entry name" value="Guanylate_kin"/>
    <property type="match status" value="1"/>
</dbReference>
<dbReference type="Gene3D" id="3.30.63.10">
    <property type="entry name" value="Guanylate Kinase phosphate binding domain"/>
    <property type="match status" value="1"/>
</dbReference>
<dbReference type="PROSITE" id="PS00856">
    <property type="entry name" value="GUANYLATE_KINASE_1"/>
    <property type="match status" value="1"/>
</dbReference>
<keyword evidence="6 12" id="KW-0808">Transferase</keyword>
<dbReference type="PROSITE" id="PS50052">
    <property type="entry name" value="GUANYLATE_KINASE_2"/>
    <property type="match status" value="1"/>
</dbReference>
<comment type="subcellular location">
    <subcellularLocation>
        <location evidence="2 12">Cytoplasm</location>
    </subcellularLocation>
</comment>
<dbReference type="SMART" id="SM00072">
    <property type="entry name" value="GuKc"/>
    <property type="match status" value="1"/>
</dbReference>
<evidence type="ECO:0000256" key="12">
    <source>
        <dbReference type="HAMAP-Rule" id="MF_00328"/>
    </source>
</evidence>
<keyword evidence="12" id="KW-0963">Cytoplasm</keyword>
<keyword evidence="7 12" id="KW-0547">Nucleotide-binding</keyword>
<accession>A0AA43QWQ1</accession>